<dbReference type="GO" id="GO:0006434">
    <property type="term" value="P:seryl-tRNA aminoacylation"/>
    <property type="evidence" value="ECO:0007669"/>
    <property type="project" value="InterPro"/>
</dbReference>
<keyword evidence="3" id="KW-0436">Ligase</keyword>
<evidence type="ECO:0000313" key="3">
    <source>
        <dbReference type="EMBL" id="CAB4002405.1"/>
    </source>
</evidence>
<dbReference type="Pfam" id="PF00587">
    <property type="entry name" value="tRNA-synt_2b"/>
    <property type="match status" value="1"/>
</dbReference>
<sequence length="253" mass="28614">TTLRFLRVGSSLPEYDDQHFDLTNENFALRACAQAMMTRDLPERFGWMVPDNQTARISSVGGSSGVVDLQFSNQFVICSPKDGISWQMFHEMIGNAEEFNKSLGIPYRIVNIVSGELNNAAAMKYDLEAWFPGSGAFRELVSCSNCTDYQARRLQVRFGQTKKMQEKAEFCHMLNCTMCAISRTICAILENYQTEEGVEVPEALKRHMPASLQFIKFVNPAPIDEQAQGKKQKKKGKSEAKQPMDEKMDDLKI</sequence>
<dbReference type="EMBL" id="CACRXK020004345">
    <property type="protein sequence ID" value="CAB4002405.1"/>
    <property type="molecule type" value="Genomic_DNA"/>
</dbReference>
<evidence type="ECO:0000256" key="2">
    <source>
        <dbReference type="SAM" id="MobiDB-lite"/>
    </source>
</evidence>
<evidence type="ECO:0000313" key="4">
    <source>
        <dbReference type="Proteomes" id="UP001152795"/>
    </source>
</evidence>
<comment type="caution">
    <text evidence="3">The sequence shown here is derived from an EMBL/GenBank/DDBJ whole genome shotgun (WGS) entry which is preliminary data.</text>
</comment>
<evidence type="ECO:0000256" key="1">
    <source>
        <dbReference type="ARBA" id="ARBA00010728"/>
    </source>
</evidence>
<reference evidence="3" key="1">
    <citation type="submission" date="2020-04" db="EMBL/GenBank/DDBJ databases">
        <authorList>
            <person name="Alioto T."/>
            <person name="Alioto T."/>
            <person name="Gomez Garrido J."/>
        </authorList>
    </citation>
    <scope>NUCLEOTIDE SEQUENCE</scope>
    <source>
        <strain evidence="3">A484AB</strain>
    </source>
</reference>
<feature type="region of interest" description="Disordered" evidence="2">
    <location>
        <begin position="224"/>
        <end position="253"/>
    </location>
</feature>
<dbReference type="InterPro" id="IPR002317">
    <property type="entry name" value="Ser-tRNA-ligase_type_1"/>
</dbReference>
<proteinExistence type="inferred from homology"/>
<organism evidence="3 4">
    <name type="scientific">Paramuricea clavata</name>
    <name type="common">Red gorgonian</name>
    <name type="synonym">Violescent sea-whip</name>
    <dbReference type="NCBI Taxonomy" id="317549"/>
    <lineage>
        <taxon>Eukaryota</taxon>
        <taxon>Metazoa</taxon>
        <taxon>Cnidaria</taxon>
        <taxon>Anthozoa</taxon>
        <taxon>Octocorallia</taxon>
        <taxon>Malacalcyonacea</taxon>
        <taxon>Plexauridae</taxon>
        <taxon>Paramuricea</taxon>
    </lineage>
</organism>
<dbReference type="SUPFAM" id="SSF55681">
    <property type="entry name" value="Class II aaRS and biotin synthetases"/>
    <property type="match status" value="1"/>
</dbReference>
<dbReference type="GO" id="GO:0005524">
    <property type="term" value="F:ATP binding"/>
    <property type="evidence" value="ECO:0007669"/>
    <property type="project" value="InterPro"/>
</dbReference>
<gene>
    <name evidence="3" type="ORF">PACLA_8A088623</name>
</gene>
<dbReference type="GO" id="GO:0004828">
    <property type="term" value="F:serine-tRNA ligase activity"/>
    <property type="evidence" value="ECO:0007669"/>
    <property type="project" value="InterPro"/>
</dbReference>
<accession>A0A7D9I9J7</accession>
<comment type="similarity">
    <text evidence="1">Belongs to the class-II aminoacyl-tRNA synthetase family. Type-1 seryl-tRNA synthetase subfamily.</text>
</comment>
<dbReference type="Gene3D" id="3.30.930.10">
    <property type="entry name" value="Bira Bifunctional Protein, Domain 2"/>
    <property type="match status" value="1"/>
</dbReference>
<feature type="non-terminal residue" evidence="3">
    <location>
        <position position="253"/>
    </location>
</feature>
<keyword evidence="4" id="KW-1185">Reference proteome</keyword>
<dbReference type="Proteomes" id="UP001152795">
    <property type="component" value="Unassembled WGS sequence"/>
</dbReference>
<protein>
    <submittedName>
        <fullName evidence="3">Serine--tRNA ligase, cytoplasmic</fullName>
    </submittedName>
</protein>
<feature type="compositionally biased region" description="Basic and acidic residues" evidence="2">
    <location>
        <begin position="237"/>
        <end position="253"/>
    </location>
</feature>
<dbReference type="InterPro" id="IPR045864">
    <property type="entry name" value="aa-tRNA-synth_II/BPL/LPL"/>
</dbReference>
<dbReference type="PRINTS" id="PR00981">
    <property type="entry name" value="TRNASYNTHSER"/>
</dbReference>
<dbReference type="AlphaFoldDB" id="A0A7D9I9J7"/>
<dbReference type="InterPro" id="IPR002314">
    <property type="entry name" value="aa-tRNA-synt_IIb"/>
</dbReference>
<name>A0A7D9I9J7_PARCT</name>
<dbReference type="PANTHER" id="PTHR11778">
    <property type="entry name" value="SERYL-TRNA SYNTHETASE"/>
    <property type="match status" value="1"/>
</dbReference>
<dbReference type="OrthoDB" id="10264585at2759"/>